<organism evidence="2">
    <name type="scientific">marine metagenome</name>
    <dbReference type="NCBI Taxonomy" id="408172"/>
    <lineage>
        <taxon>unclassified sequences</taxon>
        <taxon>metagenomes</taxon>
        <taxon>ecological metagenomes</taxon>
    </lineage>
</organism>
<evidence type="ECO:0000259" key="1">
    <source>
        <dbReference type="Pfam" id="PF02737"/>
    </source>
</evidence>
<evidence type="ECO:0000313" key="2">
    <source>
        <dbReference type="EMBL" id="SVB14035.1"/>
    </source>
</evidence>
<gene>
    <name evidence="2" type="ORF">METZ01_LOCUS166889</name>
</gene>
<dbReference type="InterPro" id="IPR006176">
    <property type="entry name" value="3-OHacyl-CoA_DH_NAD-bd"/>
</dbReference>
<dbReference type="EMBL" id="UINC01030139">
    <property type="protein sequence ID" value="SVB14035.1"/>
    <property type="molecule type" value="Genomic_DNA"/>
</dbReference>
<dbReference type="GO" id="GO:0006631">
    <property type="term" value="P:fatty acid metabolic process"/>
    <property type="evidence" value="ECO:0007669"/>
    <property type="project" value="InterPro"/>
</dbReference>
<accession>A0A382BJR6</accession>
<protein>
    <recommendedName>
        <fullName evidence="1">3-hydroxyacyl-CoA dehydrogenase NAD binding domain-containing protein</fullName>
    </recommendedName>
</protein>
<name>A0A382BJR6_9ZZZZ</name>
<feature type="domain" description="3-hydroxyacyl-CoA dehydrogenase NAD binding" evidence="1">
    <location>
        <begin position="7"/>
        <end position="64"/>
    </location>
</feature>
<reference evidence="2" key="1">
    <citation type="submission" date="2018-05" db="EMBL/GenBank/DDBJ databases">
        <authorList>
            <person name="Lanie J.A."/>
            <person name="Ng W.-L."/>
            <person name="Kazmierczak K.M."/>
            <person name="Andrzejewski T.M."/>
            <person name="Davidsen T.M."/>
            <person name="Wayne K.J."/>
            <person name="Tettelin H."/>
            <person name="Glass J.I."/>
            <person name="Rusch D."/>
            <person name="Podicherti R."/>
            <person name="Tsui H.-C.T."/>
            <person name="Winkler M.E."/>
        </authorList>
    </citation>
    <scope>NUCLEOTIDE SEQUENCE</scope>
</reference>
<dbReference type="AlphaFoldDB" id="A0A382BJR6"/>
<dbReference type="InterPro" id="IPR036291">
    <property type="entry name" value="NAD(P)-bd_dom_sf"/>
</dbReference>
<proteinExistence type="predicted"/>
<dbReference type="GO" id="GO:0070403">
    <property type="term" value="F:NAD+ binding"/>
    <property type="evidence" value="ECO:0007669"/>
    <property type="project" value="InterPro"/>
</dbReference>
<dbReference type="SUPFAM" id="SSF51735">
    <property type="entry name" value="NAD(P)-binding Rossmann-fold domains"/>
    <property type="match status" value="1"/>
</dbReference>
<dbReference type="Pfam" id="PF02737">
    <property type="entry name" value="3HCDH_N"/>
    <property type="match status" value="1"/>
</dbReference>
<dbReference type="Gene3D" id="3.40.50.720">
    <property type="entry name" value="NAD(P)-binding Rossmann-like Domain"/>
    <property type="match status" value="1"/>
</dbReference>
<feature type="non-terminal residue" evidence="2">
    <location>
        <position position="66"/>
    </location>
</feature>
<dbReference type="PROSITE" id="PS51257">
    <property type="entry name" value="PROKAR_LIPOPROTEIN"/>
    <property type="match status" value="1"/>
</dbReference>
<sequence>MSNENYKIGVAGAGVMGSGIAQVMALSGCEVVCRDIDEEVLNTASTSVDSGRFGVRSAVERGKLTV</sequence>